<dbReference type="PANTHER" id="PTHR34239">
    <property type="entry name" value="APPLE DOMAIN-CONTAINING PROTEIN"/>
    <property type="match status" value="1"/>
</dbReference>
<dbReference type="AlphaFoldDB" id="A0AAV8V8E3"/>
<dbReference type="PANTHER" id="PTHR34239:SF2">
    <property type="entry name" value="TRANSPOSABLE ELEMENT P TRANSPOSASE_THAP9 CONSERVED DOMAIN-CONTAINING PROTEIN"/>
    <property type="match status" value="1"/>
</dbReference>
<feature type="compositionally biased region" description="Acidic residues" evidence="1">
    <location>
        <begin position="57"/>
        <end position="69"/>
    </location>
</feature>
<dbReference type="EMBL" id="JANEYG010000290">
    <property type="protein sequence ID" value="KAJ8910470.1"/>
    <property type="molecule type" value="Genomic_DNA"/>
</dbReference>
<keyword evidence="3" id="KW-1185">Reference proteome</keyword>
<dbReference type="SUPFAM" id="SSF53098">
    <property type="entry name" value="Ribonuclease H-like"/>
    <property type="match status" value="1"/>
</dbReference>
<comment type="caution">
    <text evidence="2">The sequence shown here is derived from an EMBL/GenBank/DDBJ whole genome shotgun (WGS) entry which is preliminary data.</text>
</comment>
<feature type="region of interest" description="Disordered" evidence="1">
    <location>
        <begin position="57"/>
        <end position="91"/>
    </location>
</feature>
<dbReference type="CDD" id="cd09275">
    <property type="entry name" value="RNase_HI_RT_DIRS1"/>
    <property type="match status" value="1"/>
</dbReference>
<proteinExistence type="predicted"/>
<sequence length="408" mass="45734">MDFNKENKTLKRKSLSMEAELFDLRKRMKWLEKEMMSQADTHVTLPAHSQRLHIGDSEAEENGQDENGDEFGSNQVMFPDRDDEGSDVKSSVSLLESNYGQDSGQDVKLEVEDLEGIEESIIIEIKEDDAENLDASILSILGEGPRKERQGEKVHQSVAERLRNIISKGLTAEEQAALVEKYPSPENLLPLNQEIASSLTEQHRSRDRKLALTQDKLGASLSALSKALTVLLKEQGPKNMQLIELLEIYTDACLTGWGVSCKGETACGQWDMQEQKYNINCLELLASFFGLKCFASQCSKINILLRVDNTTAISYLNRMRGVKNVQFYALTRKIWQLNGARKNEAKYLGIWLDGHLCYKRHITEAGRKAGKVANALTRLMPNVGGPGMNRRRVIATAAHSVMLYGAEI</sequence>
<name>A0AAV8V8E3_9CUCU</name>
<evidence type="ECO:0000313" key="3">
    <source>
        <dbReference type="Proteomes" id="UP001159042"/>
    </source>
</evidence>
<dbReference type="Proteomes" id="UP001159042">
    <property type="component" value="Unassembled WGS sequence"/>
</dbReference>
<dbReference type="InterPro" id="IPR012337">
    <property type="entry name" value="RNaseH-like_sf"/>
</dbReference>
<evidence type="ECO:0000313" key="2">
    <source>
        <dbReference type="EMBL" id="KAJ8910470.1"/>
    </source>
</evidence>
<organism evidence="2 3">
    <name type="scientific">Exocentrus adspersus</name>
    <dbReference type="NCBI Taxonomy" id="1586481"/>
    <lineage>
        <taxon>Eukaryota</taxon>
        <taxon>Metazoa</taxon>
        <taxon>Ecdysozoa</taxon>
        <taxon>Arthropoda</taxon>
        <taxon>Hexapoda</taxon>
        <taxon>Insecta</taxon>
        <taxon>Pterygota</taxon>
        <taxon>Neoptera</taxon>
        <taxon>Endopterygota</taxon>
        <taxon>Coleoptera</taxon>
        <taxon>Polyphaga</taxon>
        <taxon>Cucujiformia</taxon>
        <taxon>Chrysomeloidea</taxon>
        <taxon>Cerambycidae</taxon>
        <taxon>Lamiinae</taxon>
        <taxon>Acanthocinini</taxon>
        <taxon>Exocentrus</taxon>
    </lineage>
</organism>
<evidence type="ECO:0000256" key="1">
    <source>
        <dbReference type="SAM" id="MobiDB-lite"/>
    </source>
</evidence>
<gene>
    <name evidence="2" type="ORF">NQ315_015604</name>
</gene>
<protein>
    <submittedName>
        <fullName evidence="2">Uncharacterized protein</fullName>
    </submittedName>
</protein>
<reference evidence="2 3" key="1">
    <citation type="journal article" date="2023" name="Insect Mol. Biol.">
        <title>Genome sequencing provides insights into the evolution of gene families encoding plant cell wall-degrading enzymes in longhorned beetles.</title>
        <authorList>
            <person name="Shin N.R."/>
            <person name="Okamura Y."/>
            <person name="Kirsch R."/>
            <person name="Pauchet Y."/>
        </authorList>
    </citation>
    <scope>NUCLEOTIDE SEQUENCE [LARGE SCALE GENOMIC DNA]</scope>
    <source>
        <strain evidence="2">EAD_L_NR</strain>
    </source>
</reference>
<accession>A0AAV8V8E3</accession>